<sequence>MNLLLIISIFCGVDLYFLKDSPNLLVRILPKLETKEVVLYYSFYDTTWDSIPVEPKGKFFDAVLTPKDTLNILGLYFRCDSIFDDNQGELYLYEIRLFPKMILPFTFTDLEKMIGQATNKIVSGQHKDEGITLLEYVSRVLKIMPVMKNSEGDLKKRVLEMKIEKLKQIRE</sequence>
<dbReference type="Proteomes" id="UP000191663">
    <property type="component" value="Unassembled WGS sequence"/>
</dbReference>
<gene>
    <name evidence="1" type="ORF">BXT86_04255</name>
</gene>
<name>A0A1V4QFT8_UNCW3</name>
<evidence type="ECO:0000313" key="1">
    <source>
        <dbReference type="EMBL" id="OPX17847.1"/>
    </source>
</evidence>
<comment type="caution">
    <text evidence="1">The sequence shown here is derived from an EMBL/GenBank/DDBJ whole genome shotgun (WGS) entry which is preliminary data.</text>
</comment>
<proteinExistence type="predicted"/>
<dbReference type="AlphaFoldDB" id="A0A1V4QFT8"/>
<evidence type="ECO:0000313" key="2">
    <source>
        <dbReference type="Proteomes" id="UP000191663"/>
    </source>
</evidence>
<organism evidence="1 2">
    <name type="scientific">candidate division WOR-3 bacterium 4484_100</name>
    <dbReference type="NCBI Taxonomy" id="1936077"/>
    <lineage>
        <taxon>Bacteria</taxon>
        <taxon>Bacteria division WOR-3</taxon>
    </lineage>
</organism>
<protein>
    <submittedName>
        <fullName evidence="1">Uncharacterized protein</fullName>
    </submittedName>
</protein>
<dbReference type="EMBL" id="MUKB01000070">
    <property type="protein sequence ID" value="OPX17847.1"/>
    <property type="molecule type" value="Genomic_DNA"/>
</dbReference>
<reference evidence="2" key="1">
    <citation type="submission" date="2017-01" db="EMBL/GenBank/DDBJ databases">
        <title>Novel pathways for hydrocarbon cycling and metabolic interdependencies in hydrothermal sediment communities.</title>
        <authorList>
            <person name="Dombrowski N."/>
            <person name="Seitz K."/>
            <person name="Teske A."/>
            <person name="Baker B."/>
        </authorList>
    </citation>
    <scope>NUCLEOTIDE SEQUENCE [LARGE SCALE GENOMIC DNA]</scope>
</reference>
<accession>A0A1V4QFT8</accession>